<gene>
    <name evidence="2" type="ORF">WICPIJ_010114</name>
</gene>
<reference evidence="2" key="1">
    <citation type="journal article" date="2021" name="Open Biol.">
        <title>Shared evolutionary footprints suggest mitochondrial oxidative damage underlies multiple complex I losses in fungi.</title>
        <authorList>
            <person name="Schikora-Tamarit M.A."/>
            <person name="Marcet-Houben M."/>
            <person name="Nosek J."/>
            <person name="Gabaldon T."/>
        </authorList>
    </citation>
    <scope>NUCLEOTIDE SEQUENCE</scope>
    <source>
        <strain evidence="2">CBS2887</strain>
    </source>
</reference>
<feature type="region of interest" description="Disordered" evidence="1">
    <location>
        <begin position="1"/>
        <end position="26"/>
    </location>
</feature>
<name>A0A9P8PIU9_WICPI</name>
<comment type="caution">
    <text evidence="2">The sequence shown here is derived from an EMBL/GenBank/DDBJ whole genome shotgun (WGS) entry which is preliminary data.</text>
</comment>
<sequence length="155" mass="16424">MEAGWCSPAHCCSASSSSTSPSSSSSSSYSNSSALLMDKVGLTTAWSKVQEARAFSASMMICLEASYPSLDRTFNVTDGLYGQSVLVVTVNELVLQFTNLVDEDTQLVGDIGHVVVIVFTPNGQLLSNFSSFVGDNLDTSQHVLLDLDQLGKLSG</sequence>
<dbReference type="EMBL" id="JAEUBG010005849">
    <property type="protein sequence ID" value="KAH3672159.1"/>
    <property type="molecule type" value="Genomic_DNA"/>
</dbReference>
<proteinExistence type="predicted"/>
<dbReference type="Proteomes" id="UP000774326">
    <property type="component" value="Unassembled WGS sequence"/>
</dbReference>
<evidence type="ECO:0000256" key="1">
    <source>
        <dbReference type="SAM" id="MobiDB-lite"/>
    </source>
</evidence>
<keyword evidence="3" id="KW-1185">Reference proteome</keyword>
<feature type="compositionally biased region" description="Low complexity" evidence="1">
    <location>
        <begin position="13"/>
        <end position="26"/>
    </location>
</feature>
<evidence type="ECO:0000313" key="2">
    <source>
        <dbReference type="EMBL" id="KAH3672159.1"/>
    </source>
</evidence>
<accession>A0A9P8PIU9</accession>
<organism evidence="2 3">
    <name type="scientific">Wickerhamomyces pijperi</name>
    <name type="common">Yeast</name>
    <name type="synonym">Pichia pijperi</name>
    <dbReference type="NCBI Taxonomy" id="599730"/>
    <lineage>
        <taxon>Eukaryota</taxon>
        <taxon>Fungi</taxon>
        <taxon>Dikarya</taxon>
        <taxon>Ascomycota</taxon>
        <taxon>Saccharomycotina</taxon>
        <taxon>Saccharomycetes</taxon>
        <taxon>Phaffomycetales</taxon>
        <taxon>Wickerhamomycetaceae</taxon>
        <taxon>Wickerhamomyces</taxon>
    </lineage>
</organism>
<evidence type="ECO:0000313" key="3">
    <source>
        <dbReference type="Proteomes" id="UP000774326"/>
    </source>
</evidence>
<protein>
    <submittedName>
        <fullName evidence="2">Uncharacterized protein</fullName>
    </submittedName>
</protein>
<reference evidence="2" key="2">
    <citation type="submission" date="2021-01" db="EMBL/GenBank/DDBJ databases">
        <authorList>
            <person name="Schikora-Tamarit M.A."/>
        </authorList>
    </citation>
    <scope>NUCLEOTIDE SEQUENCE</scope>
    <source>
        <strain evidence="2">CBS2887</strain>
    </source>
</reference>
<dbReference type="AlphaFoldDB" id="A0A9P8PIU9"/>